<accession>A0A379CBT5</accession>
<organism evidence="1 2">
    <name type="scientific">Phocoenobacter uteri</name>
    <dbReference type="NCBI Taxonomy" id="146806"/>
    <lineage>
        <taxon>Bacteria</taxon>
        <taxon>Pseudomonadati</taxon>
        <taxon>Pseudomonadota</taxon>
        <taxon>Gammaproteobacteria</taxon>
        <taxon>Pasteurellales</taxon>
        <taxon>Pasteurellaceae</taxon>
        <taxon>Phocoenobacter</taxon>
    </lineage>
</organism>
<evidence type="ECO:0000313" key="1">
    <source>
        <dbReference type="EMBL" id="SUB59166.1"/>
    </source>
</evidence>
<evidence type="ECO:0000313" key="2">
    <source>
        <dbReference type="Proteomes" id="UP000255417"/>
    </source>
</evidence>
<dbReference type="AlphaFoldDB" id="A0A379CBT5"/>
<keyword evidence="2" id="KW-1185">Reference proteome</keyword>
<reference evidence="1 2" key="1">
    <citation type="submission" date="2018-06" db="EMBL/GenBank/DDBJ databases">
        <authorList>
            <consortium name="Pathogen Informatics"/>
            <person name="Doyle S."/>
        </authorList>
    </citation>
    <scope>NUCLEOTIDE SEQUENCE [LARGE SCALE GENOMIC DNA]</scope>
    <source>
        <strain evidence="1 2">NCTC12872</strain>
    </source>
</reference>
<name>A0A379CBT5_9PAST</name>
<dbReference type="Proteomes" id="UP000255417">
    <property type="component" value="Unassembled WGS sequence"/>
</dbReference>
<dbReference type="EMBL" id="UGTA01000001">
    <property type="protein sequence ID" value="SUB59166.1"/>
    <property type="molecule type" value="Genomic_DNA"/>
</dbReference>
<sequence length="79" mass="9291">MNIVRFIIVIFISIICLSGCMNQVIRFWNNGGAVSEEQSRLFEKCFKKVEKRFPVPDHSTERERIDRLILIDKCMKATK</sequence>
<protein>
    <submittedName>
        <fullName evidence="1">Uncharacterized protein</fullName>
    </submittedName>
</protein>
<dbReference type="OrthoDB" id="9943587at2"/>
<dbReference type="RefSeq" id="WP_115315655.1">
    <property type="nucleotide sequence ID" value="NZ_LWIF01000001.1"/>
</dbReference>
<gene>
    <name evidence="1" type="ORF">NCTC12872_01141</name>
</gene>
<proteinExistence type="predicted"/>